<accession>A0A921Z5Y7</accession>
<reference evidence="1" key="2">
    <citation type="submission" date="2020-12" db="EMBL/GenBank/DDBJ databases">
        <authorList>
            <person name="Kanost M."/>
        </authorList>
    </citation>
    <scope>NUCLEOTIDE SEQUENCE</scope>
</reference>
<gene>
    <name evidence="1" type="ORF">O3G_MSEX007168</name>
</gene>
<dbReference type="EMBL" id="JH668408">
    <property type="protein sequence ID" value="KAG6451466.1"/>
    <property type="molecule type" value="Genomic_DNA"/>
</dbReference>
<dbReference type="Proteomes" id="UP000791440">
    <property type="component" value="Unassembled WGS sequence"/>
</dbReference>
<reference evidence="1" key="1">
    <citation type="journal article" date="2016" name="Insect Biochem. Mol. Biol.">
        <title>Multifaceted biological insights from a draft genome sequence of the tobacco hornworm moth, Manduca sexta.</title>
        <authorList>
            <person name="Kanost M.R."/>
            <person name="Arrese E.L."/>
            <person name="Cao X."/>
            <person name="Chen Y.R."/>
            <person name="Chellapilla S."/>
            <person name="Goldsmith M.R."/>
            <person name="Grosse-Wilde E."/>
            <person name="Heckel D.G."/>
            <person name="Herndon N."/>
            <person name="Jiang H."/>
            <person name="Papanicolaou A."/>
            <person name="Qu J."/>
            <person name="Soulages J.L."/>
            <person name="Vogel H."/>
            <person name="Walters J."/>
            <person name="Waterhouse R.M."/>
            <person name="Ahn S.J."/>
            <person name="Almeida F.C."/>
            <person name="An C."/>
            <person name="Aqrawi P."/>
            <person name="Bretschneider A."/>
            <person name="Bryant W.B."/>
            <person name="Bucks S."/>
            <person name="Chao H."/>
            <person name="Chevignon G."/>
            <person name="Christen J.M."/>
            <person name="Clarke D.F."/>
            <person name="Dittmer N.T."/>
            <person name="Ferguson L.C.F."/>
            <person name="Garavelou S."/>
            <person name="Gordon K.H.J."/>
            <person name="Gunaratna R.T."/>
            <person name="Han Y."/>
            <person name="Hauser F."/>
            <person name="He Y."/>
            <person name="Heidel-Fischer H."/>
            <person name="Hirsh A."/>
            <person name="Hu Y."/>
            <person name="Jiang H."/>
            <person name="Kalra D."/>
            <person name="Klinner C."/>
            <person name="Konig C."/>
            <person name="Kovar C."/>
            <person name="Kroll A.R."/>
            <person name="Kuwar S.S."/>
            <person name="Lee S.L."/>
            <person name="Lehman R."/>
            <person name="Li K."/>
            <person name="Li Z."/>
            <person name="Liang H."/>
            <person name="Lovelace S."/>
            <person name="Lu Z."/>
            <person name="Mansfield J.H."/>
            <person name="McCulloch K.J."/>
            <person name="Mathew T."/>
            <person name="Morton B."/>
            <person name="Muzny D.M."/>
            <person name="Neunemann D."/>
            <person name="Ongeri F."/>
            <person name="Pauchet Y."/>
            <person name="Pu L.L."/>
            <person name="Pyrousis I."/>
            <person name="Rao X.J."/>
            <person name="Redding A."/>
            <person name="Roesel C."/>
            <person name="Sanchez-Gracia A."/>
            <person name="Schaack S."/>
            <person name="Shukla A."/>
            <person name="Tetreau G."/>
            <person name="Wang Y."/>
            <person name="Xiong G.H."/>
            <person name="Traut W."/>
            <person name="Walsh T.K."/>
            <person name="Worley K.C."/>
            <person name="Wu D."/>
            <person name="Wu W."/>
            <person name="Wu Y.Q."/>
            <person name="Zhang X."/>
            <person name="Zou Z."/>
            <person name="Zucker H."/>
            <person name="Briscoe A.D."/>
            <person name="Burmester T."/>
            <person name="Clem R.J."/>
            <person name="Feyereisen R."/>
            <person name="Grimmelikhuijzen C.J.P."/>
            <person name="Hamodrakas S.J."/>
            <person name="Hansson B.S."/>
            <person name="Huguet E."/>
            <person name="Jermiin L.S."/>
            <person name="Lan Q."/>
            <person name="Lehman H.K."/>
            <person name="Lorenzen M."/>
            <person name="Merzendorfer H."/>
            <person name="Michalopoulos I."/>
            <person name="Morton D.B."/>
            <person name="Muthukrishnan S."/>
            <person name="Oakeshott J.G."/>
            <person name="Palmer W."/>
            <person name="Park Y."/>
            <person name="Passarelli A.L."/>
            <person name="Rozas J."/>
            <person name="Schwartz L.M."/>
            <person name="Smith W."/>
            <person name="Southgate A."/>
            <person name="Vilcinskas A."/>
            <person name="Vogt R."/>
            <person name="Wang P."/>
            <person name="Werren J."/>
            <person name="Yu X.Q."/>
            <person name="Zhou J.J."/>
            <person name="Brown S.J."/>
            <person name="Scherer S.E."/>
            <person name="Richards S."/>
            <person name="Blissard G.W."/>
        </authorList>
    </citation>
    <scope>NUCLEOTIDE SEQUENCE</scope>
</reference>
<protein>
    <submittedName>
        <fullName evidence="1">Uncharacterized protein</fullName>
    </submittedName>
</protein>
<feature type="non-terminal residue" evidence="1">
    <location>
        <position position="73"/>
    </location>
</feature>
<comment type="caution">
    <text evidence="1">The sequence shown here is derived from an EMBL/GenBank/DDBJ whole genome shotgun (WGS) entry which is preliminary data.</text>
</comment>
<evidence type="ECO:0000313" key="2">
    <source>
        <dbReference type="Proteomes" id="UP000791440"/>
    </source>
</evidence>
<organism evidence="1 2">
    <name type="scientific">Manduca sexta</name>
    <name type="common">Tobacco hawkmoth</name>
    <name type="synonym">Tobacco hornworm</name>
    <dbReference type="NCBI Taxonomy" id="7130"/>
    <lineage>
        <taxon>Eukaryota</taxon>
        <taxon>Metazoa</taxon>
        <taxon>Ecdysozoa</taxon>
        <taxon>Arthropoda</taxon>
        <taxon>Hexapoda</taxon>
        <taxon>Insecta</taxon>
        <taxon>Pterygota</taxon>
        <taxon>Neoptera</taxon>
        <taxon>Endopterygota</taxon>
        <taxon>Lepidoptera</taxon>
        <taxon>Glossata</taxon>
        <taxon>Ditrysia</taxon>
        <taxon>Bombycoidea</taxon>
        <taxon>Sphingidae</taxon>
        <taxon>Sphinginae</taxon>
        <taxon>Sphingini</taxon>
        <taxon>Manduca</taxon>
    </lineage>
</organism>
<dbReference type="AlphaFoldDB" id="A0A921Z5Y7"/>
<name>A0A921Z5Y7_MANSE</name>
<evidence type="ECO:0000313" key="1">
    <source>
        <dbReference type="EMBL" id="KAG6451466.1"/>
    </source>
</evidence>
<proteinExistence type="predicted"/>
<sequence>MVDLMEDSLERELVNLNFECQESNCQRLKFFFANGVFLVAQTEVVSRCRDNINLLEATLASGSLSPTLQRDVR</sequence>
<keyword evidence="2" id="KW-1185">Reference proteome</keyword>